<keyword evidence="2" id="KW-0472">Membrane</keyword>
<feature type="compositionally biased region" description="Low complexity" evidence="1">
    <location>
        <begin position="42"/>
        <end position="67"/>
    </location>
</feature>
<name>A0ABY4ZCZ8_9ACTN</name>
<evidence type="ECO:0000313" key="3">
    <source>
        <dbReference type="EMBL" id="USQ86836.1"/>
    </source>
</evidence>
<accession>A0ABY4ZCZ8</accession>
<dbReference type="InterPro" id="IPR046151">
    <property type="entry name" value="DUF6153"/>
</dbReference>
<dbReference type="EMBL" id="CP099468">
    <property type="protein sequence ID" value="USQ86836.1"/>
    <property type="molecule type" value="Genomic_DNA"/>
</dbReference>
<feature type="region of interest" description="Disordered" evidence="1">
    <location>
        <begin position="36"/>
        <end position="88"/>
    </location>
</feature>
<organism evidence="3 4">
    <name type="scientific">Streptomyces phaeoluteigriseus</name>
    <dbReference type="NCBI Taxonomy" id="114686"/>
    <lineage>
        <taxon>Bacteria</taxon>
        <taxon>Bacillati</taxon>
        <taxon>Actinomycetota</taxon>
        <taxon>Actinomycetes</taxon>
        <taxon>Kitasatosporales</taxon>
        <taxon>Streptomycetaceae</taxon>
        <taxon>Streptomyces</taxon>
        <taxon>Streptomyces aurantiacus group</taxon>
    </lineage>
</organism>
<keyword evidence="2" id="KW-0812">Transmembrane</keyword>
<evidence type="ECO:0000256" key="2">
    <source>
        <dbReference type="SAM" id="Phobius"/>
    </source>
</evidence>
<keyword evidence="2" id="KW-1133">Transmembrane helix</keyword>
<gene>
    <name evidence="3" type="ORF">NFX46_25905</name>
</gene>
<proteinExistence type="predicted"/>
<evidence type="ECO:0000313" key="4">
    <source>
        <dbReference type="Proteomes" id="UP001056374"/>
    </source>
</evidence>
<reference evidence="3" key="1">
    <citation type="submission" date="2022-06" db="EMBL/GenBank/DDBJ databases">
        <title>Complete genome sequence of soil microorganisms Streptomyces sp. Qhu-M197 isolated from Alpine meadows habitats on the Tibetan Plateau.</title>
        <authorList>
            <person name="Zhang B."/>
            <person name="Xiang X."/>
            <person name="Fan J."/>
        </authorList>
    </citation>
    <scope>NUCLEOTIDE SEQUENCE</scope>
    <source>
        <strain evidence="3">Qhu-M197</strain>
    </source>
</reference>
<evidence type="ECO:0000256" key="1">
    <source>
        <dbReference type="SAM" id="MobiDB-lite"/>
    </source>
</evidence>
<dbReference type="Proteomes" id="UP001056374">
    <property type="component" value="Chromosome"/>
</dbReference>
<protein>
    <submittedName>
        <fullName evidence="3">DUF6153 family protein</fullName>
    </submittedName>
</protein>
<feature type="transmembrane region" description="Helical" evidence="2">
    <location>
        <begin position="94"/>
        <end position="112"/>
    </location>
</feature>
<sequence>MKASRNARAGGALGHLLLVVLLALGVFAMHGMGHPSESAHDAGMSTTSSSAMPGAAAPGHMPMSAPHGMAVGGHASDDEPDPSSTHEPAMAMDMLSLCVAVLFGAWALTALVRSALARRQEWSAGLLAQVAAVARPTPPPRGPDLTRLSVLRL</sequence>
<dbReference type="Pfam" id="PF19650">
    <property type="entry name" value="DUF6153"/>
    <property type="match status" value="1"/>
</dbReference>
<keyword evidence="4" id="KW-1185">Reference proteome</keyword>
<dbReference type="RefSeq" id="WP_252552557.1">
    <property type="nucleotide sequence ID" value="NZ_CP099468.1"/>
</dbReference>